<sequence length="548" mass="62041">MSLSFKIFDSLYNPADRRRQPSECKKFSCFSNETLSFQLIAENDGESVWDCSLEIASDLPVRARREELVPAGFLMHPWSDDYVFTKDQHVFYDYLTPLNTGRFCLRGGFRNAYWFTVGGEDLPAGRHKILLTVKDGAGEVLAQKEIAVTVYPQKLPESDLAVTNWMHYDCICNYYGVSPFSEKFWTLTGAFIRSAVEHGINTSYVPMFTPPLDTAVGKERRTIQLIDVKAENGKYSFGFDKFDRFISIAEGCGVKYFEMSHLFTQWGARACPKIIADTPEGKKRIFGWDTPSDSAEYTSFLESFLPALEAHITALGIKDRTFVHISDEPNEKCIDLYARHKALFRRLIPDLKHIDALSEIAYLDRKLVDIPVAASNAAAPFIASGAEYWAYYCTSQCTSYVSNRLMNMPHARNRVLGVQLYKSGAKGFLQWGFNFYNTYLSHETVNPFLVTDAGGGFQSGDAFIVYPAPDGVYDSPRYEVFREAMQDYRVLMLLEKYIGRPAVLDFLKEEGIEGYSVYPRGAKPLLSLRKKAEALIASASRKADNRSQ</sequence>
<evidence type="ECO:0000313" key="2">
    <source>
        <dbReference type="EMBL" id="HIY77739.1"/>
    </source>
</evidence>
<organism evidence="2 3">
    <name type="scientific">Candidatus Borkfalkia excrementavium</name>
    <dbReference type="NCBI Taxonomy" id="2838505"/>
    <lineage>
        <taxon>Bacteria</taxon>
        <taxon>Bacillati</taxon>
        <taxon>Bacillota</taxon>
        <taxon>Clostridia</taxon>
        <taxon>Christensenellales</taxon>
        <taxon>Christensenellaceae</taxon>
        <taxon>Candidatus Borkfalkia</taxon>
    </lineage>
</organism>
<accession>A0A9D1Z7N4</accession>
<reference evidence="2" key="2">
    <citation type="submission" date="2021-04" db="EMBL/GenBank/DDBJ databases">
        <authorList>
            <person name="Gilroy R."/>
        </authorList>
    </citation>
    <scope>NUCLEOTIDE SEQUENCE</scope>
    <source>
        <strain evidence="2">CHK199-9574</strain>
    </source>
</reference>
<dbReference type="InterPro" id="IPR025150">
    <property type="entry name" value="GH123_cat"/>
</dbReference>
<gene>
    <name evidence="2" type="ORF">H9728_01725</name>
</gene>
<name>A0A9D1Z7N4_9FIRM</name>
<proteinExistence type="predicted"/>
<dbReference type="Proteomes" id="UP000824135">
    <property type="component" value="Unassembled WGS sequence"/>
</dbReference>
<evidence type="ECO:0000313" key="3">
    <source>
        <dbReference type="Proteomes" id="UP000824135"/>
    </source>
</evidence>
<dbReference type="Pfam" id="PF13320">
    <property type="entry name" value="GH123_cat"/>
    <property type="match status" value="1"/>
</dbReference>
<reference evidence="2" key="1">
    <citation type="journal article" date="2021" name="PeerJ">
        <title>Extensive microbial diversity within the chicken gut microbiome revealed by metagenomics and culture.</title>
        <authorList>
            <person name="Gilroy R."/>
            <person name="Ravi A."/>
            <person name="Getino M."/>
            <person name="Pursley I."/>
            <person name="Horton D.L."/>
            <person name="Alikhan N.F."/>
            <person name="Baker D."/>
            <person name="Gharbi K."/>
            <person name="Hall N."/>
            <person name="Watson M."/>
            <person name="Adriaenssens E.M."/>
            <person name="Foster-Nyarko E."/>
            <person name="Jarju S."/>
            <person name="Secka A."/>
            <person name="Antonio M."/>
            <person name="Oren A."/>
            <person name="Chaudhuri R.R."/>
            <person name="La Ragione R."/>
            <person name="Hildebrand F."/>
            <person name="Pallen M.J."/>
        </authorList>
    </citation>
    <scope>NUCLEOTIDE SEQUENCE</scope>
    <source>
        <strain evidence="2">CHK199-9574</strain>
    </source>
</reference>
<evidence type="ECO:0000259" key="1">
    <source>
        <dbReference type="Pfam" id="PF13320"/>
    </source>
</evidence>
<dbReference type="EMBL" id="DXCO01000013">
    <property type="protein sequence ID" value="HIY77739.1"/>
    <property type="molecule type" value="Genomic_DNA"/>
</dbReference>
<comment type="caution">
    <text evidence="2">The sequence shown here is derived from an EMBL/GenBank/DDBJ whole genome shotgun (WGS) entry which is preliminary data.</text>
</comment>
<protein>
    <submittedName>
        <fullName evidence="2">DUF4091 domain-containing protein</fullName>
    </submittedName>
</protein>
<dbReference type="AlphaFoldDB" id="A0A9D1Z7N4"/>
<feature type="domain" description="Glycoside hydrolase 123 catalytic" evidence="1">
    <location>
        <begin position="165"/>
        <end position="493"/>
    </location>
</feature>